<evidence type="ECO:0008006" key="3">
    <source>
        <dbReference type="Google" id="ProtNLM"/>
    </source>
</evidence>
<protein>
    <recommendedName>
        <fullName evidence="3">F-box domain-containing protein</fullName>
    </recommendedName>
</protein>
<organism evidence="1 2">
    <name type="scientific">Marasmius crinis-equi</name>
    <dbReference type="NCBI Taxonomy" id="585013"/>
    <lineage>
        <taxon>Eukaryota</taxon>
        <taxon>Fungi</taxon>
        <taxon>Dikarya</taxon>
        <taxon>Basidiomycota</taxon>
        <taxon>Agaricomycotina</taxon>
        <taxon>Agaricomycetes</taxon>
        <taxon>Agaricomycetidae</taxon>
        <taxon>Agaricales</taxon>
        <taxon>Marasmiineae</taxon>
        <taxon>Marasmiaceae</taxon>
        <taxon>Marasmius</taxon>
    </lineage>
</organism>
<accession>A0ABR3EKU8</accession>
<evidence type="ECO:0000313" key="1">
    <source>
        <dbReference type="EMBL" id="KAL0563511.1"/>
    </source>
</evidence>
<gene>
    <name evidence="1" type="ORF">V5O48_018554</name>
</gene>
<evidence type="ECO:0000313" key="2">
    <source>
        <dbReference type="Proteomes" id="UP001465976"/>
    </source>
</evidence>
<reference evidence="1 2" key="1">
    <citation type="submission" date="2024-02" db="EMBL/GenBank/DDBJ databases">
        <title>A draft genome for the cacao thread blight pathogen Marasmius crinis-equi.</title>
        <authorList>
            <person name="Cohen S.P."/>
            <person name="Baruah I.K."/>
            <person name="Amoako-Attah I."/>
            <person name="Bukari Y."/>
            <person name="Meinhardt L.W."/>
            <person name="Bailey B.A."/>
        </authorList>
    </citation>
    <scope>NUCLEOTIDE SEQUENCE [LARGE SCALE GENOMIC DNA]</scope>
    <source>
        <strain evidence="1 2">GH-76</strain>
    </source>
</reference>
<keyword evidence="2" id="KW-1185">Reference proteome</keyword>
<proteinExistence type="predicted"/>
<dbReference type="Proteomes" id="UP001465976">
    <property type="component" value="Unassembled WGS sequence"/>
</dbReference>
<sequence>MCGLPQNFPGEIWAEVFDILDRDDLLTLMSCDVSSHNLVLPYYRQSVVLFDSRSLSKEVHFWSRGSVGRLDGNEGLAKGVRIVKLGQREGSGLPFDNAVLFNLLARFSCVSSLSIVGIDLPWGPLNKLLLGWYSLKKIDMSSFAPLMVEGTTCKNELPVAFTRVEHLSLISGDMWRFECGPFFAGAIARSEALLTLQININGCKELVKCVLARVRGTYPPLCRLKHLSLVVDKHSSTFVRSDWESLCLALAYLPSLIALDFQSFMCGFMLKFDSTRTAAVTLLGVRLVEGFLAAATREILHVESISVLDAGVDLETMVSLWGRWACSADVKFLRVAGLMGDVRGNDNRDGHRETSVLGVQFPYLEHLHLLWNPGEDDDVVYLFLEEHFDSLRSLKALNVFVESSECVVDMDYWVHKLRIHKSAILNFRIHPGWRWVREDIVSPWVEVLM</sequence>
<comment type="caution">
    <text evidence="1">The sequence shown here is derived from an EMBL/GenBank/DDBJ whole genome shotgun (WGS) entry which is preliminary data.</text>
</comment>
<dbReference type="EMBL" id="JBAHYK010003428">
    <property type="protein sequence ID" value="KAL0563511.1"/>
    <property type="molecule type" value="Genomic_DNA"/>
</dbReference>
<name>A0ABR3EKU8_9AGAR</name>
<dbReference type="SUPFAM" id="SSF52047">
    <property type="entry name" value="RNI-like"/>
    <property type="match status" value="1"/>
</dbReference>